<dbReference type="InterPro" id="IPR008969">
    <property type="entry name" value="CarboxyPept-like_regulatory"/>
</dbReference>
<dbReference type="GO" id="GO:0016787">
    <property type="term" value="F:hydrolase activity"/>
    <property type="evidence" value="ECO:0007669"/>
    <property type="project" value="InterPro"/>
</dbReference>
<dbReference type="AlphaFoldDB" id="A0AB39BLX9"/>
<dbReference type="InterPro" id="IPR027417">
    <property type="entry name" value="P-loop_NTPase"/>
</dbReference>
<dbReference type="CDD" id="cd18799">
    <property type="entry name" value="SF2_C_EcoAI-like"/>
    <property type="match status" value="1"/>
</dbReference>
<reference evidence="3" key="1">
    <citation type="submission" date="2024-05" db="EMBL/GenBank/DDBJ databases">
        <title>Herbiconiux sp. A18JL235.</title>
        <authorList>
            <person name="Zhang G."/>
        </authorList>
    </citation>
    <scope>NUCLEOTIDE SEQUENCE</scope>
    <source>
        <strain evidence="3">A18JL235</strain>
        <plasmid evidence="3">unnamed2</plasmid>
    </source>
</reference>
<dbReference type="GO" id="GO:0006304">
    <property type="term" value="P:DNA modification"/>
    <property type="evidence" value="ECO:0007669"/>
    <property type="project" value="InterPro"/>
</dbReference>
<dbReference type="RefSeq" id="WP_368499992.1">
    <property type="nucleotide sequence ID" value="NZ_CP162513.1"/>
</dbReference>
<dbReference type="Gene3D" id="2.60.40.1120">
    <property type="entry name" value="Carboxypeptidase-like, regulatory domain"/>
    <property type="match status" value="1"/>
</dbReference>
<dbReference type="Pfam" id="PF04851">
    <property type="entry name" value="ResIII"/>
    <property type="match status" value="1"/>
</dbReference>
<dbReference type="GO" id="GO:0005524">
    <property type="term" value="F:ATP binding"/>
    <property type="evidence" value="ECO:0007669"/>
    <property type="project" value="InterPro"/>
</dbReference>
<dbReference type="CDD" id="cd18032">
    <property type="entry name" value="DEXHc_RE_I_III_res"/>
    <property type="match status" value="1"/>
</dbReference>
<dbReference type="GO" id="GO:0003677">
    <property type="term" value="F:DNA binding"/>
    <property type="evidence" value="ECO:0007669"/>
    <property type="project" value="InterPro"/>
</dbReference>
<dbReference type="InterPro" id="IPR014001">
    <property type="entry name" value="Helicase_ATP-bd"/>
</dbReference>
<dbReference type="InterPro" id="IPR013670">
    <property type="entry name" value="EcoEI_R_C_dom"/>
</dbReference>
<dbReference type="SMART" id="SM00487">
    <property type="entry name" value="DEXDc"/>
    <property type="match status" value="1"/>
</dbReference>
<sequence>MTRDEAATRLELIDVALAANGWSDSQIDREYRYRAGRVFFLGDEVHREVPQSADYVLRERANGVALAVLEAKDESHSPGAGLQQAHAYAEDLGAPLAIASNGHAYVVQSLQSGEIIQIDAPPGPTGLLDIIHGRFRAPAPNPLLAPTLSDRPLRYYQERAVHIAVDAIMAGRKRLLLNLATGTGKTVVSGNIVWKLWRTGVVRKVLFLVDRVSLLGQAYNSFSAFGDARGVVGEDKDLPLLRDVHFATYQGLYSERGGGRLFEQYPPDYFDCVVIDECHRSGYGDWKAILDHFGNAVHVGLTATPKRADTIDTYAYFGAELLDDGGHGQADYEYSLARGIEDGFLATYQVLQVSTNLDERGLHIAREVEFGAELFTPEDVEIRDVYTSEQFEREISVPDRTRVLCEHLANKIREWGTAEKTIVFCVSAAHADTVRTHMQNLLGVEEGLPRYAVRIVSEERDSATLLEEFRDPRGRQPVLATTVDLLSTGVDIPSLRNVVFMKPVSSPIVFKQILGRGTRLDPSTGKLFFRVVDYTNATRLLDAWDLPSAPDEEWVTGAQTVLVSVRNVDGEPILGARVAATLGRRHIARGITDQYGQCEISGLPVGSLTVRASASGRRPGRVRVNVPQDDEIEVVLEESGVGPGRMVISGVEVTLAAEITLNLTSDGRELSVEQYVDLAGERIRDAVQGSPATLRELWRDPSTRNRLRQSLREHSVDTELLGLVLERPDVDDADLLTYAGWREPLRTREERARRVELRSDSVLPGLSDPEQKVLRGLLDQYRVAGLNELDSAAVFRTPALRSIGGLDAIVSMLGGPTRAREILVLARNEIYRNGGVA</sequence>
<keyword evidence="3" id="KW-0614">Plasmid</keyword>
<dbReference type="PROSITE" id="PS51194">
    <property type="entry name" value="HELICASE_CTER"/>
    <property type="match status" value="1"/>
</dbReference>
<dbReference type="Pfam" id="PF08463">
    <property type="entry name" value="EcoEI_R_C"/>
    <property type="match status" value="1"/>
</dbReference>
<dbReference type="Gene3D" id="3.40.50.300">
    <property type="entry name" value="P-loop containing nucleotide triphosphate hydrolases"/>
    <property type="match status" value="2"/>
</dbReference>
<dbReference type="PANTHER" id="PTHR47396:SF1">
    <property type="entry name" value="ATP-DEPENDENT HELICASE IRC3-RELATED"/>
    <property type="match status" value="1"/>
</dbReference>
<dbReference type="PROSITE" id="PS51192">
    <property type="entry name" value="HELICASE_ATP_BIND_1"/>
    <property type="match status" value="1"/>
</dbReference>
<gene>
    <name evidence="3" type="primary">hsdR</name>
    <name evidence="3" type="ORF">ABFY20_20165</name>
</gene>
<dbReference type="EMBL" id="CP162513">
    <property type="protein sequence ID" value="XDI07627.1"/>
    <property type="molecule type" value="Genomic_DNA"/>
</dbReference>
<evidence type="ECO:0000259" key="1">
    <source>
        <dbReference type="PROSITE" id="PS51192"/>
    </source>
</evidence>
<dbReference type="Pfam" id="PF13620">
    <property type="entry name" value="CarboxypepD_reg"/>
    <property type="match status" value="1"/>
</dbReference>
<dbReference type="PANTHER" id="PTHR47396">
    <property type="entry name" value="TYPE I RESTRICTION ENZYME ECOKI R PROTEIN"/>
    <property type="match status" value="1"/>
</dbReference>
<feature type="domain" description="Helicase C-terminal" evidence="2">
    <location>
        <begin position="404"/>
        <end position="569"/>
    </location>
</feature>
<evidence type="ECO:0000313" key="3">
    <source>
        <dbReference type="EMBL" id="XDI07627.1"/>
    </source>
</evidence>
<dbReference type="REBASE" id="856136">
    <property type="entry name" value="Hsp5ORF20160P"/>
</dbReference>
<feature type="domain" description="Helicase ATP-binding" evidence="1">
    <location>
        <begin position="166"/>
        <end position="323"/>
    </location>
</feature>
<dbReference type="InterPro" id="IPR050742">
    <property type="entry name" value="Helicase_Restrict-Modif_Enz"/>
</dbReference>
<dbReference type="InterPro" id="IPR001650">
    <property type="entry name" value="Helicase_C-like"/>
</dbReference>
<dbReference type="SUPFAM" id="SSF49464">
    <property type="entry name" value="Carboxypeptidase regulatory domain-like"/>
    <property type="match status" value="1"/>
</dbReference>
<evidence type="ECO:0000259" key="2">
    <source>
        <dbReference type="PROSITE" id="PS51194"/>
    </source>
</evidence>
<geneLocation type="plasmid" evidence="3">
    <name>unnamed2</name>
</geneLocation>
<name>A0AB39BLX9_9MICO</name>
<organism evidence="3">
    <name type="scientific">Herbiconiux sp. A18JL235</name>
    <dbReference type="NCBI Taxonomy" id="3152363"/>
    <lineage>
        <taxon>Bacteria</taxon>
        <taxon>Bacillati</taxon>
        <taxon>Actinomycetota</taxon>
        <taxon>Actinomycetes</taxon>
        <taxon>Micrococcales</taxon>
        <taxon>Microbacteriaceae</taxon>
        <taxon>Herbiconiux</taxon>
    </lineage>
</organism>
<dbReference type="GO" id="GO:0005829">
    <property type="term" value="C:cytosol"/>
    <property type="evidence" value="ECO:0007669"/>
    <property type="project" value="TreeGrafter"/>
</dbReference>
<dbReference type="SUPFAM" id="SSF52540">
    <property type="entry name" value="P-loop containing nucleoside triphosphate hydrolases"/>
    <property type="match status" value="1"/>
</dbReference>
<dbReference type="Gene3D" id="3.90.1570.30">
    <property type="match status" value="1"/>
</dbReference>
<proteinExistence type="predicted"/>
<protein>
    <submittedName>
        <fullName evidence="3">EcoAI/FtnUII family type I restriction enzme subunit R</fullName>
    </submittedName>
</protein>
<dbReference type="Pfam" id="PF00271">
    <property type="entry name" value="Helicase_C"/>
    <property type="match status" value="1"/>
</dbReference>
<accession>A0AB39BLX9</accession>
<dbReference type="InterPro" id="IPR006935">
    <property type="entry name" value="Helicase/UvrB_N"/>
</dbReference>
<dbReference type="NCBIfam" id="NF046051">
    <property type="entry name" value="restrict_EcoAI"/>
    <property type="match status" value="1"/>
</dbReference>